<dbReference type="Proteomes" id="UP000014978">
    <property type="component" value="Unassembled WGS sequence"/>
</dbReference>
<evidence type="ECO:0000313" key="3">
    <source>
        <dbReference type="Proteomes" id="UP000014978"/>
    </source>
</evidence>
<accession>S7XR72</accession>
<reference evidence="3" key="1">
    <citation type="journal article" date="2013" name="PLoS Genet.">
        <title>The genome of Spraguea lophii and the basis of host-microsporidian interactions.</title>
        <authorList>
            <person name="Campbell S.E."/>
            <person name="Williams T.A."/>
            <person name="Yousuf A."/>
            <person name="Soanes D.M."/>
            <person name="Paszkiewicz K.H."/>
            <person name="Williams B.A.P."/>
        </authorList>
    </citation>
    <scope>NUCLEOTIDE SEQUENCE [LARGE SCALE GENOMIC DNA]</scope>
    <source>
        <strain evidence="3">42_110</strain>
    </source>
</reference>
<evidence type="ECO:0000313" key="2">
    <source>
        <dbReference type="EMBL" id="EPR78463.1"/>
    </source>
</evidence>
<gene>
    <name evidence="2" type="ORF">SLOPH_1145</name>
</gene>
<organism evidence="2 3">
    <name type="scientific">Spraguea lophii (strain 42_110)</name>
    <name type="common">Microsporidian parasite</name>
    <dbReference type="NCBI Taxonomy" id="1358809"/>
    <lineage>
        <taxon>Eukaryota</taxon>
        <taxon>Fungi</taxon>
        <taxon>Fungi incertae sedis</taxon>
        <taxon>Microsporidia</taxon>
        <taxon>Spragueidae</taxon>
        <taxon>Spraguea</taxon>
    </lineage>
</organism>
<comment type="caution">
    <text evidence="2">The sequence shown here is derived from an EMBL/GenBank/DDBJ whole genome shotgun (WGS) entry which is preliminary data.</text>
</comment>
<proteinExistence type="predicted"/>
<dbReference type="VEuPathDB" id="MicrosporidiaDB:SLOPH_1145"/>
<keyword evidence="1" id="KW-0812">Transmembrane</keyword>
<dbReference type="EMBL" id="ATCN01000770">
    <property type="protein sequence ID" value="EPR78463.1"/>
    <property type="molecule type" value="Genomic_DNA"/>
</dbReference>
<dbReference type="HOGENOM" id="CLU_683652_0_0_1"/>
<name>S7XR72_SPRLO</name>
<keyword evidence="3" id="KW-1185">Reference proteome</keyword>
<feature type="transmembrane region" description="Helical" evidence="1">
    <location>
        <begin position="12"/>
        <end position="32"/>
    </location>
</feature>
<dbReference type="InParanoid" id="S7XR72"/>
<dbReference type="AlphaFoldDB" id="S7XR72"/>
<evidence type="ECO:0000256" key="1">
    <source>
        <dbReference type="SAM" id="Phobius"/>
    </source>
</evidence>
<keyword evidence="1" id="KW-1133">Transmembrane helix</keyword>
<keyword evidence="1" id="KW-0472">Membrane</keyword>
<protein>
    <submittedName>
        <fullName evidence="2">Uncharacterized protein</fullName>
    </submittedName>
</protein>
<sequence length="403" mass="48957">MSFFENLLDILYISKLLCLYPMHLVSVIFIILKNNVSTTVYSTEIEEYNNNNIVQRLYDNPIVSRIKDKNKFHKEGTCFITRNGIIALKDYSSESKIFNLVHYNSMKHYKPKKRNVRNKNTVEKKLKTFYNNEYSNDMYLDYFYDYFSSISILKNCNLIKLIDIMDFQVIMNLKYSIQYFIGLKTQEDKFSCGYKYNIKCLYIYSKERDMYNIFISESELILATLKTKKKENIHMSSDMCFVFYDKLKEMGNLLLEYDNLVVKFLKYKINNFLSIKEDMSTFEQIEKFKRFQKNDFLIHKSYSPFIKLFLYLFYFENRIIYNKTVIKVIELEREKLNVSLYTLTDLKNLNKNIRKIICEMSIERWMNYEIYNEYFFEDEKNFVLEKDRLKKMSLDAQEKYNEL</sequence>